<dbReference type="Gene3D" id="1.20.5.340">
    <property type="match status" value="1"/>
</dbReference>
<keyword evidence="5 7" id="KW-0472">Membrane</keyword>
<evidence type="ECO:0000256" key="1">
    <source>
        <dbReference type="ARBA" id="ARBA00022475"/>
    </source>
</evidence>
<feature type="topological domain" description="Cytoplasmic" evidence="7">
    <location>
        <begin position="1"/>
        <end position="3"/>
    </location>
</feature>
<comment type="function">
    <text evidence="7">Essential cell division protein. May link together the upstream cell division proteins, which are predominantly cytoplasmic, with the downstream cell division proteins, which are predominantly periplasmic.</text>
</comment>
<keyword evidence="7" id="KW-0997">Cell inner membrane</keyword>
<dbReference type="Pfam" id="PF04977">
    <property type="entry name" value="DivIC"/>
    <property type="match status" value="1"/>
</dbReference>
<name>A0ABP9MLV9_9GAMM</name>
<evidence type="ECO:0000313" key="9">
    <source>
        <dbReference type="EMBL" id="GAA5096506.1"/>
    </source>
</evidence>
<sequence>MKWLHVFLAFMAGIVFYFIHHLWFDEEQGVHAITHLEAQIADLEAQNKQLEERNNALEITISSLKNDVNSQEELARYKLGLIQEDETFYQILPEEEENKNEK</sequence>
<keyword evidence="1 7" id="KW-1003">Cell membrane</keyword>
<accession>A0ABP9MLV9</accession>
<evidence type="ECO:0000256" key="2">
    <source>
        <dbReference type="ARBA" id="ARBA00022618"/>
    </source>
</evidence>
<feature type="topological domain" description="Periplasmic" evidence="7">
    <location>
        <begin position="25"/>
        <end position="102"/>
    </location>
</feature>
<dbReference type="Proteomes" id="UP001500631">
    <property type="component" value="Unassembled WGS sequence"/>
</dbReference>
<evidence type="ECO:0000256" key="3">
    <source>
        <dbReference type="ARBA" id="ARBA00022692"/>
    </source>
</evidence>
<protein>
    <recommendedName>
        <fullName evidence="7">Cell division protein FtsB</fullName>
    </recommendedName>
</protein>
<keyword evidence="10" id="KW-1185">Reference proteome</keyword>
<evidence type="ECO:0000256" key="4">
    <source>
        <dbReference type="ARBA" id="ARBA00022989"/>
    </source>
</evidence>
<keyword evidence="6 7" id="KW-0131">Cell cycle</keyword>
<dbReference type="RefSeq" id="WP_077924804.1">
    <property type="nucleotide sequence ID" value="NZ_BAABKE010000002.1"/>
</dbReference>
<comment type="subcellular location">
    <subcellularLocation>
        <location evidence="7">Cell inner membrane</location>
        <topology evidence="7">Single-pass type II membrane protein</topology>
    </subcellularLocation>
    <text evidence="7">Localizes to the division septum.</text>
</comment>
<comment type="caution">
    <text evidence="9">The sequence shown here is derived from an EMBL/GenBank/DDBJ whole genome shotgun (WGS) entry which is preliminary data.</text>
</comment>
<evidence type="ECO:0000256" key="8">
    <source>
        <dbReference type="SAM" id="Phobius"/>
    </source>
</evidence>
<feature type="transmembrane region" description="Helical" evidence="8">
    <location>
        <begin position="6"/>
        <end position="24"/>
    </location>
</feature>
<dbReference type="PANTHER" id="PTHR37485">
    <property type="entry name" value="CELL DIVISION PROTEIN FTSB"/>
    <property type="match status" value="1"/>
</dbReference>
<feature type="coiled-coil region" evidence="7">
    <location>
        <begin position="33"/>
        <end position="74"/>
    </location>
</feature>
<dbReference type="PANTHER" id="PTHR37485:SF1">
    <property type="entry name" value="CELL DIVISION PROTEIN FTSB"/>
    <property type="match status" value="1"/>
</dbReference>
<organism evidence="9 10">
    <name type="scientific">Wohlfahrtiimonas larvae</name>
    <dbReference type="NCBI Taxonomy" id="1157986"/>
    <lineage>
        <taxon>Bacteria</taxon>
        <taxon>Pseudomonadati</taxon>
        <taxon>Pseudomonadota</taxon>
        <taxon>Gammaproteobacteria</taxon>
        <taxon>Cardiobacteriales</taxon>
        <taxon>Ignatzschineriaceae</taxon>
        <taxon>Wohlfahrtiimonas</taxon>
    </lineage>
</organism>
<evidence type="ECO:0000313" key="10">
    <source>
        <dbReference type="Proteomes" id="UP001500631"/>
    </source>
</evidence>
<dbReference type="InterPro" id="IPR023081">
    <property type="entry name" value="Cell_div_FtsB"/>
</dbReference>
<keyword evidence="3 7" id="KW-0812">Transmembrane</keyword>
<comment type="subunit">
    <text evidence="7">Part of a complex composed of FtsB, FtsL and FtsQ.</text>
</comment>
<dbReference type="EMBL" id="BAABKE010000002">
    <property type="protein sequence ID" value="GAA5096506.1"/>
    <property type="molecule type" value="Genomic_DNA"/>
</dbReference>
<keyword evidence="2 7" id="KW-0132">Cell division</keyword>
<keyword evidence="7" id="KW-0175">Coiled coil</keyword>
<evidence type="ECO:0000256" key="5">
    <source>
        <dbReference type="ARBA" id="ARBA00023136"/>
    </source>
</evidence>
<keyword evidence="4 7" id="KW-1133">Transmembrane helix</keyword>
<evidence type="ECO:0000256" key="7">
    <source>
        <dbReference type="HAMAP-Rule" id="MF_00599"/>
    </source>
</evidence>
<dbReference type="HAMAP" id="MF_00599">
    <property type="entry name" value="FtsB"/>
    <property type="match status" value="1"/>
</dbReference>
<dbReference type="InterPro" id="IPR007060">
    <property type="entry name" value="FtsL/DivIC"/>
</dbReference>
<gene>
    <name evidence="7" type="primary">ftsB</name>
    <name evidence="9" type="ORF">GCM10023338_06970</name>
</gene>
<comment type="similarity">
    <text evidence="7">Belongs to the FtsB family.</text>
</comment>
<reference evidence="10" key="1">
    <citation type="journal article" date="2019" name="Int. J. Syst. Evol. Microbiol.">
        <title>The Global Catalogue of Microorganisms (GCM) 10K type strain sequencing project: providing services to taxonomists for standard genome sequencing and annotation.</title>
        <authorList>
            <consortium name="The Broad Institute Genomics Platform"/>
            <consortium name="The Broad Institute Genome Sequencing Center for Infectious Disease"/>
            <person name="Wu L."/>
            <person name="Ma J."/>
        </authorList>
    </citation>
    <scope>NUCLEOTIDE SEQUENCE [LARGE SCALE GENOMIC DNA]</scope>
    <source>
        <strain evidence="10">JCM 18424</strain>
    </source>
</reference>
<proteinExistence type="inferred from homology"/>
<evidence type="ECO:0000256" key="6">
    <source>
        <dbReference type="ARBA" id="ARBA00023306"/>
    </source>
</evidence>